<reference evidence="4 5" key="1">
    <citation type="submission" date="2020-04" db="EMBL/GenBank/DDBJ databases">
        <authorList>
            <person name="Hitch T.C.A."/>
            <person name="Wylensek D."/>
            <person name="Clavel T."/>
        </authorList>
    </citation>
    <scope>NUCLEOTIDE SEQUENCE [LARGE SCALE GENOMIC DNA]</scope>
    <source>
        <strain evidence="4 5">WCA3-601-WT-5E</strain>
    </source>
</reference>
<dbReference type="GO" id="GO:0009103">
    <property type="term" value="P:lipopolysaccharide biosynthetic process"/>
    <property type="evidence" value="ECO:0007669"/>
    <property type="project" value="TreeGrafter"/>
</dbReference>
<name>A0A7X9XGZ6_9BACE</name>
<dbReference type="InterPro" id="IPR028098">
    <property type="entry name" value="Glyco_trans_4-like_N"/>
</dbReference>
<dbReference type="AlphaFoldDB" id="A0A7X9XGZ6"/>
<evidence type="ECO:0000259" key="3">
    <source>
        <dbReference type="Pfam" id="PF13439"/>
    </source>
</evidence>
<dbReference type="CDD" id="cd03809">
    <property type="entry name" value="GT4_MtfB-like"/>
    <property type="match status" value="1"/>
</dbReference>
<dbReference type="PANTHER" id="PTHR46401">
    <property type="entry name" value="GLYCOSYLTRANSFERASE WBBK-RELATED"/>
    <property type="match status" value="1"/>
</dbReference>
<sequence length="362" mass="41512">MKILYDHQIFTWQRIGGISRYFVELMNNLSPEFVSQQSALLTDNVYLLESSKFCSGISLFSDKQFKGKGKLCTSVNKVNTFRLLSTSDFDIFHPTYYDPYFLKWNKRPYVITVYDMIHEKFADMFPANDPTSEYKKKVVLNADKVIAISNQTKQDLIELYGMDDQKIDVVYLGHSVNINSISEVEGLPSNYILYVGDRGGYKNFRMFLKAFAVLAHDNPVLSLVCTGKDFTAEEQALIALLHLSGRVFRFFVSDSQLTYLYRKARCFIFPSLYEGFGIPILESFAAGCPIALSNTSCFPEIAQEGGMYFDPYNVDSMVHILSILLNDDSCRDKQIVRGYEVLKQYSWKKMAEETAIIYRSLL</sequence>
<feature type="domain" description="Glycosyl transferase family 1" evidence="2">
    <location>
        <begin position="188"/>
        <end position="339"/>
    </location>
</feature>
<feature type="domain" description="Glycosyltransferase subfamily 4-like N-terminal" evidence="3">
    <location>
        <begin position="80"/>
        <end position="173"/>
    </location>
</feature>
<accession>A0A7X9XGZ6</accession>
<proteinExistence type="predicted"/>
<dbReference type="InterPro" id="IPR001296">
    <property type="entry name" value="Glyco_trans_1"/>
</dbReference>
<dbReference type="EMBL" id="JABAGL010000002">
    <property type="protein sequence ID" value="NME84888.1"/>
    <property type="molecule type" value="Genomic_DNA"/>
</dbReference>
<dbReference type="PANTHER" id="PTHR46401:SF2">
    <property type="entry name" value="GLYCOSYLTRANSFERASE WBBK-RELATED"/>
    <property type="match status" value="1"/>
</dbReference>
<evidence type="ECO:0000313" key="4">
    <source>
        <dbReference type="EMBL" id="NME84888.1"/>
    </source>
</evidence>
<dbReference type="Proteomes" id="UP000520291">
    <property type="component" value="Unassembled WGS sequence"/>
</dbReference>
<dbReference type="SUPFAM" id="SSF53756">
    <property type="entry name" value="UDP-Glycosyltransferase/glycogen phosphorylase"/>
    <property type="match status" value="1"/>
</dbReference>
<dbReference type="Pfam" id="PF13439">
    <property type="entry name" value="Glyco_transf_4"/>
    <property type="match status" value="1"/>
</dbReference>
<protein>
    <submittedName>
        <fullName evidence="4">Glycosyltransferase family 4 protein</fullName>
    </submittedName>
</protein>
<keyword evidence="1 4" id="KW-0808">Transferase</keyword>
<organism evidence="4 5">
    <name type="scientific">Bacteroides eggerthii</name>
    <dbReference type="NCBI Taxonomy" id="28111"/>
    <lineage>
        <taxon>Bacteria</taxon>
        <taxon>Pseudomonadati</taxon>
        <taxon>Bacteroidota</taxon>
        <taxon>Bacteroidia</taxon>
        <taxon>Bacteroidales</taxon>
        <taxon>Bacteroidaceae</taxon>
        <taxon>Bacteroides</taxon>
    </lineage>
</organism>
<evidence type="ECO:0000259" key="2">
    <source>
        <dbReference type="Pfam" id="PF00534"/>
    </source>
</evidence>
<comment type="caution">
    <text evidence="4">The sequence shown here is derived from an EMBL/GenBank/DDBJ whole genome shotgun (WGS) entry which is preliminary data.</text>
</comment>
<gene>
    <name evidence="4" type="ORF">HF841_02430</name>
</gene>
<dbReference type="RefSeq" id="WP_168947101.1">
    <property type="nucleotide sequence ID" value="NZ_JABAGL010000002.1"/>
</dbReference>
<dbReference type="Gene3D" id="3.40.50.2000">
    <property type="entry name" value="Glycogen Phosphorylase B"/>
    <property type="match status" value="2"/>
</dbReference>
<dbReference type="Pfam" id="PF00534">
    <property type="entry name" value="Glycos_transf_1"/>
    <property type="match status" value="1"/>
</dbReference>
<evidence type="ECO:0000256" key="1">
    <source>
        <dbReference type="ARBA" id="ARBA00022679"/>
    </source>
</evidence>
<dbReference type="GO" id="GO:0016757">
    <property type="term" value="F:glycosyltransferase activity"/>
    <property type="evidence" value="ECO:0007669"/>
    <property type="project" value="InterPro"/>
</dbReference>
<evidence type="ECO:0000313" key="5">
    <source>
        <dbReference type="Proteomes" id="UP000520291"/>
    </source>
</evidence>